<dbReference type="GO" id="GO:0003824">
    <property type="term" value="F:catalytic activity"/>
    <property type="evidence" value="ECO:0007669"/>
    <property type="project" value="InterPro"/>
</dbReference>
<reference evidence="2 3" key="1">
    <citation type="journal article" date="2024" name="BMC Genomics">
        <title>De novo assembly and annotation of Popillia japonica's genome with initial clues to its potential as an invasive pest.</title>
        <authorList>
            <person name="Cucini C."/>
            <person name="Boschi S."/>
            <person name="Funari R."/>
            <person name="Cardaioli E."/>
            <person name="Iannotti N."/>
            <person name="Marturano G."/>
            <person name="Paoli F."/>
            <person name="Bruttini M."/>
            <person name="Carapelli A."/>
            <person name="Frati F."/>
            <person name="Nardi F."/>
        </authorList>
    </citation>
    <scope>NUCLEOTIDE SEQUENCE [LARGE SCALE GENOMIC DNA]</scope>
    <source>
        <strain evidence="2">DMR45628</strain>
    </source>
</reference>
<gene>
    <name evidence="2" type="ORF">QE152_g36505</name>
</gene>
<dbReference type="PANTHER" id="PTHR33776:SF4">
    <property type="entry name" value="ENDONUCLEASE_EXONUCLEASE_PHOSPHATASE DOMAIN-CONTAINING PROTEIN"/>
    <property type="match status" value="1"/>
</dbReference>
<dbReference type="AlphaFoldDB" id="A0AAW1ICJ5"/>
<dbReference type="PANTHER" id="PTHR33776">
    <property type="entry name" value="ENDO/EXONUCLEASE/PHOSPHATASE DOMAIN-CONTAINING PROTEIN"/>
    <property type="match status" value="1"/>
</dbReference>
<evidence type="ECO:0000313" key="2">
    <source>
        <dbReference type="EMBL" id="KAK9687362.1"/>
    </source>
</evidence>
<accession>A0AAW1ICJ5</accession>
<evidence type="ECO:0000259" key="1">
    <source>
        <dbReference type="Pfam" id="PF03372"/>
    </source>
</evidence>
<dbReference type="InterPro" id="IPR005135">
    <property type="entry name" value="Endo/exonuclease/phosphatase"/>
</dbReference>
<proteinExistence type="predicted"/>
<dbReference type="InterPro" id="IPR036691">
    <property type="entry name" value="Endo/exonu/phosph_ase_sf"/>
</dbReference>
<feature type="domain" description="Endonuclease/exonuclease/phosphatase" evidence="1">
    <location>
        <begin position="93"/>
        <end position="298"/>
    </location>
</feature>
<dbReference type="Gene3D" id="3.60.10.10">
    <property type="entry name" value="Endonuclease/exonuclease/phosphatase"/>
    <property type="match status" value="1"/>
</dbReference>
<dbReference type="Pfam" id="PF03372">
    <property type="entry name" value="Exo_endo_phos"/>
    <property type="match status" value="1"/>
</dbReference>
<organism evidence="2 3">
    <name type="scientific">Popillia japonica</name>
    <name type="common">Japanese beetle</name>
    <dbReference type="NCBI Taxonomy" id="7064"/>
    <lineage>
        <taxon>Eukaryota</taxon>
        <taxon>Metazoa</taxon>
        <taxon>Ecdysozoa</taxon>
        <taxon>Arthropoda</taxon>
        <taxon>Hexapoda</taxon>
        <taxon>Insecta</taxon>
        <taxon>Pterygota</taxon>
        <taxon>Neoptera</taxon>
        <taxon>Endopterygota</taxon>
        <taxon>Coleoptera</taxon>
        <taxon>Polyphaga</taxon>
        <taxon>Scarabaeiformia</taxon>
        <taxon>Scarabaeidae</taxon>
        <taxon>Rutelinae</taxon>
        <taxon>Popillia</taxon>
    </lineage>
</organism>
<name>A0AAW1ICJ5_POPJA</name>
<dbReference type="Proteomes" id="UP001458880">
    <property type="component" value="Unassembled WGS sequence"/>
</dbReference>
<dbReference type="EMBL" id="JASPKY010000649">
    <property type="protein sequence ID" value="KAK9687362.1"/>
    <property type="molecule type" value="Genomic_DNA"/>
</dbReference>
<sequence>MLFDNNLGREGSQEVEFPAQVSPAKMEMQKEVVVIAVESTKKDELPEEPRKTKPTTWSGVDGRGITFLFPYSKEFQTEIIGNGGDTFSVFHQNVQYLNNSVEELQAFLADIPCDVVCITEHWMSEDQIKFAILENCNLVSHFCRDLHKHGGSAIYVSKKHNAEKLEEINKLSRLNVFECCGAEIFVNKRKVVVLCVYRPPSSDVSEFILHFENALTVSLQLSSFVFIAGDFNVNILEQSASERYFTDVLDSCSFKITITEPSRVTETSATCLDNILVPSHIFDDINCKKVMPTGYSDHFAQLVTSHTSEEIAASCTLKWKSFI</sequence>
<dbReference type="SUPFAM" id="SSF56219">
    <property type="entry name" value="DNase I-like"/>
    <property type="match status" value="1"/>
</dbReference>
<evidence type="ECO:0000313" key="3">
    <source>
        <dbReference type="Proteomes" id="UP001458880"/>
    </source>
</evidence>
<comment type="caution">
    <text evidence="2">The sequence shown here is derived from an EMBL/GenBank/DDBJ whole genome shotgun (WGS) entry which is preliminary data.</text>
</comment>
<keyword evidence="3" id="KW-1185">Reference proteome</keyword>
<protein>
    <recommendedName>
        <fullName evidence="1">Endonuclease/exonuclease/phosphatase domain-containing protein</fullName>
    </recommendedName>
</protein>